<proteinExistence type="predicted"/>
<dbReference type="Pfam" id="PF00685">
    <property type="entry name" value="Sulfotransfer_1"/>
    <property type="match status" value="1"/>
</dbReference>
<gene>
    <name evidence="4" type="ORF">J1C47_12315</name>
</gene>
<evidence type="ECO:0000313" key="5">
    <source>
        <dbReference type="Proteomes" id="UP000664288"/>
    </source>
</evidence>
<organism evidence="4 5">
    <name type="scientific">Jiella sonneratiae</name>
    <dbReference type="NCBI Taxonomy" id="2816856"/>
    <lineage>
        <taxon>Bacteria</taxon>
        <taxon>Pseudomonadati</taxon>
        <taxon>Pseudomonadota</taxon>
        <taxon>Alphaproteobacteria</taxon>
        <taxon>Hyphomicrobiales</taxon>
        <taxon>Aurantimonadaceae</taxon>
        <taxon>Jiella</taxon>
    </lineage>
</organism>
<dbReference type="PANTHER" id="PTHR10605:SF56">
    <property type="entry name" value="BIFUNCTIONAL HEPARAN SULFATE N-DEACETYLASE_N-SULFOTRANSFERASE"/>
    <property type="match status" value="1"/>
</dbReference>
<dbReference type="SUPFAM" id="SSF52540">
    <property type="entry name" value="P-loop containing nucleoside triphosphate hydrolases"/>
    <property type="match status" value="1"/>
</dbReference>
<accession>A0ABS3J421</accession>
<reference evidence="4 5" key="1">
    <citation type="submission" date="2021-03" db="EMBL/GenBank/DDBJ databases">
        <title>Whole genome sequence of Jiella sp. MQZ13P-4.</title>
        <authorList>
            <person name="Tuo L."/>
        </authorList>
    </citation>
    <scope>NUCLEOTIDE SEQUENCE [LARGE SCALE GENOMIC DNA]</scope>
    <source>
        <strain evidence="4 5">MQZ13P-4</strain>
    </source>
</reference>
<dbReference type="RefSeq" id="WP_207351070.1">
    <property type="nucleotide sequence ID" value="NZ_JAFMPY010000011.1"/>
</dbReference>
<comment type="caution">
    <text evidence="4">The sequence shown here is derived from an EMBL/GenBank/DDBJ whole genome shotgun (WGS) entry which is preliminary data.</text>
</comment>
<evidence type="ECO:0000313" key="4">
    <source>
        <dbReference type="EMBL" id="MBO0904425.1"/>
    </source>
</evidence>
<keyword evidence="1" id="KW-0808">Transferase</keyword>
<dbReference type="InterPro" id="IPR000863">
    <property type="entry name" value="Sulfotransferase_dom"/>
</dbReference>
<sequence>MKKIDVFICGVQKGGTSSLHSRMTDHPRIAAPTRKELHFFDDELTVDWDDPDYRPIDAFFDSTAKMWIDSTPIYCFWPPAMERIATYNPGAKIIVVFRDPIERAWSHWCMEHARGLERQGFSEAIRSETSRIGMALSREARIYSYVGRGYYHGQAERILSLFPREQVLFLQAEDVWQDDDFRMREIMDFLGLDAPPNGTAAHLMRRGDLEDYRAPSAEDFRFLRDRYLADVREFSALTGIDVSRWPTVTGRRHQA</sequence>
<protein>
    <submittedName>
        <fullName evidence="4">Sulfotransferase</fullName>
    </submittedName>
</protein>
<name>A0ABS3J421_9HYPH</name>
<evidence type="ECO:0000259" key="3">
    <source>
        <dbReference type="Pfam" id="PF00685"/>
    </source>
</evidence>
<evidence type="ECO:0000256" key="2">
    <source>
        <dbReference type="ARBA" id="ARBA00023180"/>
    </source>
</evidence>
<dbReference type="InterPro" id="IPR027417">
    <property type="entry name" value="P-loop_NTPase"/>
</dbReference>
<dbReference type="InterPro" id="IPR037359">
    <property type="entry name" value="NST/OST"/>
</dbReference>
<keyword evidence="2" id="KW-0325">Glycoprotein</keyword>
<dbReference type="PANTHER" id="PTHR10605">
    <property type="entry name" value="HEPARAN SULFATE SULFOTRANSFERASE"/>
    <property type="match status" value="1"/>
</dbReference>
<dbReference type="EMBL" id="JAFMPY010000011">
    <property type="protein sequence ID" value="MBO0904425.1"/>
    <property type="molecule type" value="Genomic_DNA"/>
</dbReference>
<evidence type="ECO:0000256" key="1">
    <source>
        <dbReference type="ARBA" id="ARBA00022679"/>
    </source>
</evidence>
<keyword evidence="5" id="KW-1185">Reference proteome</keyword>
<dbReference type="Gene3D" id="3.40.50.300">
    <property type="entry name" value="P-loop containing nucleotide triphosphate hydrolases"/>
    <property type="match status" value="1"/>
</dbReference>
<feature type="domain" description="Sulfotransferase" evidence="3">
    <location>
        <begin position="4"/>
        <end position="195"/>
    </location>
</feature>
<dbReference type="Proteomes" id="UP000664288">
    <property type="component" value="Unassembled WGS sequence"/>
</dbReference>